<evidence type="ECO:0000313" key="1">
    <source>
        <dbReference type="EMBL" id="HIZ73038.1"/>
    </source>
</evidence>
<gene>
    <name evidence="1" type="ORF">H9964_05620</name>
</gene>
<evidence type="ECO:0000313" key="2">
    <source>
        <dbReference type="Proteomes" id="UP000824102"/>
    </source>
</evidence>
<dbReference type="SUPFAM" id="SSF50814">
    <property type="entry name" value="Lipocalins"/>
    <property type="match status" value="1"/>
</dbReference>
<proteinExistence type="predicted"/>
<organism evidence="1 2">
    <name type="scientific">Candidatus Gallimonas intestinavium</name>
    <dbReference type="NCBI Taxonomy" id="2838603"/>
    <lineage>
        <taxon>Bacteria</taxon>
        <taxon>Bacillati</taxon>
        <taxon>Bacillota</taxon>
        <taxon>Clostridia</taxon>
        <taxon>Candidatus Gallimonas</taxon>
    </lineage>
</organism>
<name>A0A9D2G5K5_9FIRM</name>
<dbReference type="EMBL" id="DXBB01000077">
    <property type="protein sequence ID" value="HIZ73038.1"/>
    <property type="molecule type" value="Genomic_DNA"/>
</dbReference>
<reference evidence="1" key="1">
    <citation type="journal article" date="2021" name="PeerJ">
        <title>Extensive microbial diversity within the chicken gut microbiome revealed by metagenomics and culture.</title>
        <authorList>
            <person name="Gilroy R."/>
            <person name="Ravi A."/>
            <person name="Getino M."/>
            <person name="Pursley I."/>
            <person name="Horton D.L."/>
            <person name="Alikhan N.F."/>
            <person name="Baker D."/>
            <person name="Gharbi K."/>
            <person name="Hall N."/>
            <person name="Watson M."/>
            <person name="Adriaenssens E.M."/>
            <person name="Foster-Nyarko E."/>
            <person name="Jarju S."/>
            <person name="Secka A."/>
            <person name="Antonio M."/>
            <person name="Oren A."/>
            <person name="Chaudhuri R.R."/>
            <person name="La Ragione R."/>
            <person name="Hildebrand F."/>
            <person name="Pallen M.J."/>
        </authorList>
    </citation>
    <scope>NUCLEOTIDE SEQUENCE</scope>
    <source>
        <strain evidence="1">ChiW7-2402</strain>
    </source>
</reference>
<dbReference type="AlphaFoldDB" id="A0A9D2G5K5"/>
<reference evidence="1" key="2">
    <citation type="submission" date="2021-04" db="EMBL/GenBank/DDBJ databases">
        <authorList>
            <person name="Gilroy R."/>
        </authorList>
    </citation>
    <scope>NUCLEOTIDE SEQUENCE</scope>
    <source>
        <strain evidence="1">ChiW7-2402</strain>
    </source>
</reference>
<comment type="caution">
    <text evidence="1">The sequence shown here is derived from an EMBL/GenBank/DDBJ whole genome shotgun (WGS) entry which is preliminary data.</text>
</comment>
<protein>
    <submittedName>
        <fullName evidence="1">Uncharacterized protein</fullName>
    </submittedName>
</protein>
<sequence length="126" mass="14268">MEHCEIEIRTHTAGKVSLYRAKGLLETGGTGLCVTYPHEGENVVLRFEENVLVMERNSLSMRFARGEATKALIRAAGREGTLPLRTRYCALERSQDHHKITLKYELGEPAQKFILSIRIVPSSEER</sequence>
<dbReference type="Proteomes" id="UP000824102">
    <property type="component" value="Unassembled WGS sequence"/>
</dbReference>
<dbReference type="InterPro" id="IPR012674">
    <property type="entry name" value="Calycin"/>
</dbReference>
<accession>A0A9D2G5K5</accession>